<evidence type="ECO:0000313" key="3">
    <source>
        <dbReference type="Proteomes" id="UP000247476"/>
    </source>
</evidence>
<name>A0A2V5K3W7_9BACL</name>
<dbReference type="CDD" id="cd01951">
    <property type="entry name" value="lectin_L-type"/>
    <property type="match status" value="1"/>
</dbReference>
<dbReference type="PANTHER" id="PTHR12223">
    <property type="entry name" value="VESICULAR MANNOSE-BINDING LECTIN"/>
    <property type="match status" value="1"/>
</dbReference>
<dbReference type="InterPro" id="IPR056573">
    <property type="entry name" value="Lectin_L-type_dom"/>
</dbReference>
<evidence type="ECO:0000256" key="1">
    <source>
        <dbReference type="SAM" id="SignalP"/>
    </source>
</evidence>
<protein>
    <recommendedName>
        <fullName evidence="4">Cadherin-like beta sandwich domain-containing protein</fullName>
    </recommendedName>
</protein>
<keyword evidence="3" id="KW-1185">Reference proteome</keyword>
<dbReference type="EMBL" id="QJVJ01000009">
    <property type="protein sequence ID" value="PYI52564.1"/>
    <property type="molecule type" value="Genomic_DNA"/>
</dbReference>
<keyword evidence="1" id="KW-0732">Signal</keyword>
<dbReference type="Proteomes" id="UP000247476">
    <property type="component" value="Unassembled WGS sequence"/>
</dbReference>
<dbReference type="AlphaFoldDB" id="A0A2V5K3W7"/>
<feature type="signal peptide" evidence="1">
    <location>
        <begin position="1"/>
        <end position="33"/>
    </location>
</feature>
<dbReference type="InterPro" id="IPR051136">
    <property type="entry name" value="Intracellular_Lectin-GPT"/>
</dbReference>
<dbReference type="Gene3D" id="2.60.120.200">
    <property type="match status" value="1"/>
</dbReference>
<sequence length="534" mass="58153">MEGKELIKTVTGFLAVLLGLAAVSGFNAGTVHADTPPPGAILVEDHFDRDSGLWDLISESSEVVGHPAIVDGRMRLTDREQSQVGTAWLKQKLSPPYDVTFKFRMYDPSDYPADGIVFMFNKKQNLLPVSGGGMGFEPGNGYGVEFDSWWQNPWDPVYSHVSLFKDNAEHLSNELIEQARYDAFIENSRIEDKWYDARIEVRPDSVKVTIDGALVMDKTGISLDNTYAGVGFTASTGAFSSLQEIDDVVISKPLGRNAFLEDASFPNTLMTSPFSGGSTTYDVYVPGDLTAVPFSIRQSDANARLAISVSDATYSVTDVTYGGFAFAPSTTAGTIRFADYRPVHTMNVQVTSEDGTVSNQYRFALHRLDPAYSKVGYAMLDRLDASFLEVYVQEGIGLPGDAPFDFSRFVLKGTASKIERIFPEHGPNPHRFHLVLDRPIEGSTTPVSLSLLPGALNDTTNNPIAQLHIPVLNETDLLERFGGGGEDGLHIDDVLGNVVSGVPDANGLPGFDRSDVKLLLRLLVPPFLNPAVEG</sequence>
<proteinExistence type="predicted"/>
<dbReference type="SUPFAM" id="SSF49899">
    <property type="entry name" value="Concanavalin A-like lectins/glucanases"/>
    <property type="match status" value="1"/>
</dbReference>
<organism evidence="2 3">
    <name type="scientific">Paenibacillus flagellatus</name>
    <dbReference type="NCBI Taxonomy" id="2211139"/>
    <lineage>
        <taxon>Bacteria</taxon>
        <taxon>Bacillati</taxon>
        <taxon>Bacillota</taxon>
        <taxon>Bacilli</taxon>
        <taxon>Bacillales</taxon>
        <taxon>Paenibacillaceae</taxon>
        <taxon>Paenibacillus</taxon>
    </lineage>
</organism>
<comment type="caution">
    <text evidence="2">The sequence shown here is derived from an EMBL/GenBank/DDBJ whole genome shotgun (WGS) entry which is preliminary data.</text>
</comment>
<reference evidence="2 3" key="1">
    <citation type="submission" date="2018-05" db="EMBL/GenBank/DDBJ databases">
        <title>Paenibacillus flagellatus sp. nov., isolated from selenium mineral soil.</title>
        <authorList>
            <person name="Dai X."/>
        </authorList>
    </citation>
    <scope>NUCLEOTIDE SEQUENCE [LARGE SCALE GENOMIC DNA]</scope>
    <source>
        <strain evidence="2 3">DXL2</strain>
    </source>
</reference>
<gene>
    <name evidence="2" type="ORF">DLM86_20540</name>
</gene>
<accession>A0A2V5K3W7</accession>
<dbReference type="InterPro" id="IPR013320">
    <property type="entry name" value="ConA-like_dom_sf"/>
</dbReference>
<feature type="chain" id="PRO_5015850090" description="Cadherin-like beta sandwich domain-containing protein" evidence="1">
    <location>
        <begin position="34"/>
        <end position="534"/>
    </location>
</feature>
<evidence type="ECO:0008006" key="4">
    <source>
        <dbReference type="Google" id="ProtNLM"/>
    </source>
</evidence>
<dbReference type="PANTHER" id="PTHR12223:SF19">
    <property type="entry name" value="LEGUME LECTIN DOMAIN-CONTAINING PROTEIN"/>
    <property type="match status" value="1"/>
</dbReference>
<evidence type="ECO:0000313" key="2">
    <source>
        <dbReference type="EMBL" id="PYI52564.1"/>
    </source>
</evidence>